<evidence type="ECO:0008006" key="4">
    <source>
        <dbReference type="Google" id="ProtNLM"/>
    </source>
</evidence>
<feature type="compositionally biased region" description="Basic and acidic residues" evidence="1">
    <location>
        <begin position="379"/>
        <end position="388"/>
    </location>
</feature>
<accession>A0A4X2KP53</accession>
<dbReference type="Ensembl" id="ENSVURT00010012670.1">
    <property type="protein sequence ID" value="ENSVURP00010011155.1"/>
    <property type="gene ID" value="ENSVURG00010008616.1"/>
</dbReference>
<dbReference type="GeneTree" id="ENSGT00510000048902"/>
<organism evidence="2 3">
    <name type="scientific">Vombatus ursinus</name>
    <name type="common">Common wombat</name>
    <dbReference type="NCBI Taxonomy" id="29139"/>
    <lineage>
        <taxon>Eukaryota</taxon>
        <taxon>Metazoa</taxon>
        <taxon>Chordata</taxon>
        <taxon>Craniata</taxon>
        <taxon>Vertebrata</taxon>
        <taxon>Euteleostomi</taxon>
        <taxon>Mammalia</taxon>
        <taxon>Metatheria</taxon>
        <taxon>Diprotodontia</taxon>
        <taxon>Vombatidae</taxon>
        <taxon>Vombatus</taxon>
    </lineage>
</organism>
<dbReference type="STRING" id="29139.ENSVURP00010011155"/>
<dbReference type="GeneID" id="114035825"/>
<dbReference type="CTD" id="434197"/>
<name>A0A4X2KP53_VOMUR</name>
<feature type="region of interest" description="Disordered" evidence="1">
    <location>
        <begin position="310"/>
        <end position="396"/>
    </location>
</feature>
<reference evidence="3" key="1">
    <citation type="submission" date="2018-12" db="EMBL/GenBank/DDBJ databases">
        <authorList>
            <person name="Yazar S."/>
        </authorList>
    </citation>
    <scope>NUCLEOTIDE SEQUENCE [LARGE SCALE GENOMIC DNA]</scope>
</reference>
<dbReference type="InterPro" id="IPR029625">
    <property type="entry name" value="FAM169"/>
</dbReference>
<feature type="region of interest" description="Disordered" evidence="1">
    <location>
        <begin position="1"/>
        <end position="24"/>
    </location>
</feature>
<feature type="compositionally biased region" description="Polar residues" evidence="1">
    <location>
        <begin position="362"/>
        <end position="371"/>
    </location>
</feature>
<dbReference type="Proteomes" id="UP000314987">
    <property type="component" value="Unassembled WGS sequence"/>
</dbReference>
<dbReference type="OMA" id="SWWPTED"/>
<dbReference type="AlphaFoldDB" id="A0A4X2KP53"/>
<keyword evidence="3" id="KW-1185">Reference proteome</keyword>
<reference evidence="2" key="3">
    <citation type="submission" date="2025-09" db="UniProtKB">
        <authorList>
            <consortium name="Ensembl"/>
        </authorList>
    </citation>
    <scope>IDENTIFICATION</scope>
</reference>
<proteinExistence type="predicted"/>
<sequence>MLPRFSQSTEACPPHPVVGEPHGRRAMPADFYPVDILEDNPEVVQESAGAYYSTFGVQAGTSPEYYSLPTGEKVKLEDASVCFLPMYRDEPKHKILVLVNPQDRKTVLAVYLNKSWWSIEEIMKTSDPSREGLIQVQSFGERIVLFILNYVIFGRLERNLDDGMFFLPHSATEHAKILWRNGAAIGFYTIKMKGSLCGRNTSECYMLPVLDTAFVRRKHRREGLGMKMLHDFCQTFATEDALGISCPISTAMYQVCHKFLLAYPEEQDRLWQVEAPGDWCQRVNIWLKIQLESSLSYRKVTCQATSEEAESCHRESFQDDEPRPSDNEEMNKDSRSRETTEKIKENKDYIMIEDEFTPQPPSKESSNQDVQWNAKRRSEKADIVENKPAKQVRPSF</sequence>
<dbReference type="RefSeq" id="XP_027708020.1">
    <property type="nucleotide sequence ID" value="XM_027852219.1"/>
</dbReference>
<evidence type="ECO:0000256" key="1">
    <source>
        <dbReference type="SAM" id="MobiDB-lite"/>
    </source>
</evidence>
<gene>
    <name evidence="2" type="primary">FAM169B</name>
</gene>
<evidence type="ECO:0000313" key="2">
    <source>
        <dbReference type="Ensembl" id="ENSVURP00010011155.1"/>
    </source>
</evidence>
<reference evidence="2" key="2">
    <citation type="submission" date="2025-08" db="UniProtKB">
        <authorList>
            <consortium name="Ensembl"/>
        </authorList>
    </citation>
    <scope>IDENTIFICATION</scope>
</reference>
<protein>
    <recommendedName>
        <fullName evidence="4">Family with sequence similarity 169 member B</fullName>
    </recommendedName>
</protein>
<dbReference type="PANTHER" id="PTHR22442">
    <property type="match status" value="1"/>
</dbReference>
<feature type="compositionally biased region" description="Basic and acidic residues" evidence="1">
    <location>
        <begin position="310"/>
        <end position="350"/>
    </location>
</feature>
<feature type="compositionally biased region" description="Polar residues" evidence="1">
    <location>
        <begin position="1"/>
        <end position="10"/>
    </location>
</feature>
<evidence type="ECO:0000313" key="3">
    <source>
        <dbReference type="Proteomes" id="UP000314987"/>
    </source>
</evidence>
<dbReference type="PANTHER" id="PTHR22442:SF4">
    <property type="entry name" value="PROTEIN FAM169BP"/>
    <property type="match status" value="1"/>
</dbReference>